<protein>
    <submittedName>
        <fullName evidence="1">Uncharacterized protein</fullName>
    </submittedName>
</protein>
<gene>
    <name evidence="1" type="ORF">L9059_12655</name>
</gene>
<name>A0ABT0EZ34_9PSED</name>
<evidence type="ECO:0000313" key="1">
    <source>
        <dbReference type="EMBL" id="MCK1791023.1"/>
    </source>
</evidence>
<evidence type="ECO:0000313" key="2">
    <source>
        <dbReference type="Proteomes" id="UP001299876"/>
    </source>
</evidence>
<reference evidence="1 2" key="1">
    <citation type="submission" date="2022-02" db="EMBL/GenBank/DDBJ databases">
        <title>Comparative genomics of the first Antarctic Pseudomonas spp. capable of biotransforming 2,4,6-Trinitrotoluene.</title>
        <authorList>
            <person name="Cabrera M.A."/>
            <person name="Marquez S.L."/>
            <person name="Perez-Donoso J.M."/>
        </authorList>
    </citation>
    <scope>NUCLEOTIDE SEQUENCE [LARGE SCALE GENOMIC DNA]</scope>
    <source>
        <strain evidence="1 2">TNT19</strain>
    </source>
</reference>
<proteinExistence type="predicted"/>
<sequence length="46" mass="5134">MSLVFTTCRLCTIAYRPPSHSIDWAKILAMALDTRLVDKRANPAVS</sequence>
<comment type="caution">
    <text evidence="1">The sequence shown here is derived from an EMBL/GenBank/DDBJ whole genome shotgun (WGS) entry which is preliminary data.</text>
</comment>
<keyword evidence="2" id="KW-1185">Reference proteome</keyword>
<dbReference type="RefSeq" id="WP_247291303.1">
    <property type="nucleotide sequence ID" value="NZ_JAKNRW010000008.1"/>
</dbReference>
<dbReference type="Proteomes" id="UP001299876">
    <property type="component" value="Unassembled WGS sequence"/>
</dbReference>
<dbReference type="EMBL" id="JAKNRW010000008">
    <property type="protein sequence ID" value="MCK1791023.1"/>
    <property type="molecule type" value="Genomic_DNA"/>
</dbReference>
<accession>A0ABT0EZ34</accession>
<organism evidence="1 2">
    <name type="scientific">Pseudomonas violetae</name>
    <dbReference type="NCBI Taxonomy" id="2915813"/>
    <lineage>
        <taxon>Bacteria</taxon>
        <taxon>Pseudomonadati</taxon>
        <taxon>Pseudomonadota</taxon>
        <taxon>Gammaproteobacteria</taxon>
        <taxon>Pseudomonadales</taxon>
        <taxon>Pseudomonadaceae</taxon>
        <taxon>Pseudomonas</taxon>
    </lineage>
</organism>